<comment type="caution">
    <text evidence="4">The sequence shown here is derived from an EMBL/GenBank/DDBJ whole genome shotgun (WGS) entry which is preliminary data.</text>
</comment>
<reference evidence="4" key="2">
    <citation type="journal article" date="2021" name="PeerJ">
        <title>Extensive microbial diversity within the chicken gut microbiome revealed by metagenomics and culture.</title>
        <authorList>
            <person name="Gilroy R."/>
            <person name="Ravi A."/>
            <person name="Getino M."/>
            <person name="Pursley I."/>
            <person name="Horton D.L."/>
            <person name="Alikhan N.F."/>
            <person name="Baker D."/>
            <person name="Gharbi K."/>
            <person name="Hall N."/>
            <person name="Watson M."/>
            <person name="Adriaenssens E.M."/>
            <person name="Foster-Nyarko E."/>
            <person name="Jarju S."/>
            <person name="Secka A."/>
            <person name="Antonio M."/>
            <person name="Oren A."/>
            <person name="Chaudhuri R.R."/>
            <person name="La Ragione R."/>
            <person name="Hildebrand F."/>
            <person name="Pallen M.J."/>
        </authorList>
    </citation>
    <scope>NUCLEOTIDE SEQUENCE</scope>
    <source>
        <strain evidence="4">ChiSxjej2B14-6234</strain>
    </source>
</reference>
<evidence type="ECO:0000256" key="1">
    <source>
        <dbReference type="SAM" id="MobiDB-lite"/>
    </source>
</evidence>
<dbReference type="Pfam" id="PF05569">
    <property type="entry name" value="Peptidase_M56"/>
    <property type="match status" value="1"/>
</dbReference>
<sequence length="659" mass="71062">MGGFLLNLLECTLTMTALSCLLLALTPLLERRYSPRCLYALWLVVLVGFAVPVRPGDAPQAMTVTLHAPEAMSAASLQTASPEARDGTPEGEQAPTRAQAGEARAPSAAPRMTLSPVQTAFAIWLLGAAVWLAAAAVAHARFLRTVRRWGRSVGEKEPLDALARAKARAGVRRHVWLRRCPAVASPMLVGVLRPVILLPDTALAGPALELVLLHELHHLRRGDIPVKLLLVLVRGMHWFNPIMHWVDRALAYHCEASCDAWVMRGADLDARQYYSETLIGVIRRESGTRSALCTSYYGGVNGMKRRILSIMDTSKKRVGVLAACLTVALTLGTGLALELEPEEETAAVAAPVSTAAPEATQTPDRQALRGVTVTVSGTRGVGTRLCAEPDATLWETPLAVYYDGATFYAERIYAGEDWAYGSFGEGAVYGYVPLSDLVGATVPRNVQAASMPCGVVTAQTLLLSGAQSDAQATGLLGAGTEVTVWGRVGDWYHVQAGEQAGFVPIWSVRVNDAFAATVQKSLPRAFELQRSPEAIRSEETWIFERRAEAWGGDHGVPREGDISAQEATAIARRTVAERWGLDEGGLEPAEPDGVYFITVGEDGSYQSRVRNGDEIVTFNRPYYQVNLRYGDDPTQGYSVYIQPVTGEVLAACGPEDANG</sequence>
<protein>
    <recommendedName>
        <fullName evidence="3">Peptidase M56 domain-containing protein</fullName>
    </recommendedName>
</protein>
<gene>
    <name evidence="4" type="ORF">IAB73_02780</name>
</gene>
<keyword evidence="2" id="KW-1133">Transmembrane helix</keyword>
<keyword evidence="2" id="KW-0812">Transmembrane</keyword>
<feature type="region of interest" description="Disordered" evidence="1">
    <location>
        <begin position="75"/>
        <end position="110"/>
    </location>
</feature>
<dbReference type="AlphaFoldDB" id="A0A9D1CPR7"/>
<feature type="transmembrane region" description="Helical" evidence="2">
    <location>
        <begin position="121"/>
        <end position="143"/>
    </location>
</feature>
<feature type="transmembrane region" description="Helical" evidence="2">
    <location>
        <begin position="6"/>
        <end position="25"/>
    </location>
</feature>
<dbReference type="Gene3D" id="2.30.30.40">
    <property type="entry name" value="SH3 Domains"/>
    <property type="match status" value="1"/>
</dbReference>
<dbReference type="PANTHER" id="PTHR34978">
    <property type="entry name" value="POSSIBLE SENSOR-TRANSDUCER PROTEIN BLAR"/>
    <property type="match status" value="1"/>
</dbReference>
<dbReference type="CDD" id="cd07341">
    <property type="entry name" value="M56_BlaR1_MecR1_like"/>
    <property type="match status" value="1"/>
</dbReference>
<proteinExistence type="predicted"/>
<organism evidence="4 5">
    <name type="scientific">Candidatus Onthenecus intestinigallinarum</name>
    <dbReference type="NCBI Taxonomy" id="2840875"/>
    <lineage>
        <taxon>Bacteria</taxon>
        <taxon>Bacillati</taxon>
        <taxon>Bacillota</taxon>
        <taxon>Clostridia</taxon>
        <taxon>Eubacteriales</taxon>
        <taxon>Candidatus Onthenecus</taxon>
    </lineage>
</organism>
<evidence type="ECO:0000313" key="4">
    <source>
        <dbReference type="EMBL" id="HIQ71121.1"/>
    </source>
</evidence>
<dbReference type="InterPro" id="IPR008756">
    <property type="entry name" value="Peptidase_M56"/>
</dbReference>
<feature type="domain" description="Peptidase M56" evidence="3">
    <location>
        <begin position="7"/>
        <end position="309"/>
    </location>
</feature>
<reference evidence="4" key="1">
    <citation type="submission" date="2020-10" db="EMBL/GenBank/DDBJ databases">
        <authorList>
            <person name="Gilroy R."/>
        </authorList>
    </citation>
    <scope>NUCLEOTIDE SEQUENCE</scope>
    <source>
        <strain evidence="4">ChiSxjej2B14-6234</strain>
    </source>
</reference>
<dbReference type="InterPro" id="IPR052173">
    <property type="entry name" value="Beta-lactam_resp_regulator"/>
</dbReference>
<evidence type="ECO:0000313" key="5">
    <source>
        <dbReference type="Proteomes" id="UP000886887"/>
    </source>
</evidence>
<keyword evidence="2" id="KW-0472">Membrane</keyword>
<name>A0A9D1CPR7_9FIRM</name>
<dbReference type="EMBL" id="DVFJ01000008">
    <property type="protein sequence ID" value="HIQ71121.1"/>
    <property type="molecule type" value="Genomic_DNA"/>
</dbReference>
<evidence type="ECO:0000259" key="3">
    <source>
        <dbReference type="Pfam" id="PF05569"/>
    </source>
</evidence>
<evidence type="ECO:0000256" key="2">
    <source>
        <dbReference type="SAM" id="Phobius"/>
    </source>
</evidence>
<accession>A0A9D1CPR7</accession>
<feature type="transmembrane region" description="Helical" evidence="2">
    <location>
        <begin position="37"/>
        <end position="53"/>
    </location>
</feature>
<dbReference type="Proteomes" id="UP000886887">
    <property type="component" value="Unassembled WGS sequence"/>
</dbReference>
<dbReference type="PANTHER" id="PTHR34978:SF3">
    <property type="entry name" value="SLR0241 PROTEIN"/>
    <property type="match status" value="1"/>
</dbReference>